<accession>A0A8J3MEW3</accession>
<proteinExistence type="predicted"/>
<protein>
    <submittedName>
        <fullName evidence="1">Uncharacterized protein</fullName>
    </submittedName>
</protein>
<dbReference type="EMBL" id="BNAP01000026">
    <property type="protein sequence ID" value="GHH00410.1"/>
    <property type="molecule type" value="Genomic_DNA"/>
</dbReference>
<dbReference type="Proteomes" id="UP000611500">
    <property type="component" value="Unassembled WGS sequence"/>
</dbReference>
<reference evidence="1" key="2">
    <citation type="submission" date="2020-09" db="EMBL/GenBank/DDBJ databases">
        <authorList>
            <person name="Sun Q."/>
            <person name="Zhou Y."/>
        </authorList>
    </citation>
    <scope>NUCLEOTIDE SEQUENCE</scope>
    <source>
        <strain evidence="1">CGMCC 1.7081</strain>
    </source>
</reference>
<evidence type="ECO:0000313" key="2">
    <source>
        <dbReference type="Proteomes" id="UP000611500"/>
    </source>
</evidence>
<name>A0A8J3MEW3_9RHOB</name>
<evidence type="ECO:0000313" key="1">
    <source>
        <dbReference type="EMBL" id="GHH00410.1"/>
    </source>
</evidence>
<reference evidence="1" key="1">
    <citation type="journal article" date="2014" name="Int. J. Syst. Evol. Microbiol.">
        <title>Complete genome sequence of Corynebacterium casei LMG S-19264T (=DSM 44701T), isolated from a smear-ripened cheese.</title>
        <authorList>
            <consortium name="US DOE Joint Genome Institute (JGI-PGF)"/>
            <person name="Walter F."/>
            <person name="Albersmeier A."/>
            <person name="Kalinowski J."/>
            <person name="Ruckert C."/>
        </authorList>
    </citation>
    <scope>NUCLEOTIDE SEQUENCE</scope>
    <source>
        <strain evidence="1">CGMCC 1.7081</strain>
    </source>
</reference>
<comment type="caution">
    <text evidence="1">The sequence shown here is derived from an EMBL/GenBank/DDBJ whole genome shotgun (WGS) entry which is preliminary data.</text>
</comment>
<sequence length="57" mass="5756">MGERAGFVIGGADRIGFFGHGISLALAPAGGQPPAPRAIYSQKKAGWRFQAGLGGEG</sequence>
<dbReference type="AlphaFoldDB" id="A0A8J3MEW3"/>
<keyword evidence="2" id="KW-1185">Reference proteome</keyword>
<organism evidence="1 2">
    <name type="scientific">Pseudodonghicola xiamenensis</name>
    <dbReference type="NCBI Taxonomy" id="337702"/>
    <lineage>
        <taxon>Bacteria</taxon>
        <taxon>Pseudomonadati</taxon>
        <taxon>Pseudomonadota</taxon>
        <taxon>Alphaproteobacteria</taxon>
        <taxon>Rhodobacterales</taxon>
        <taxon>Paracoccaceae</taxon>
        <taxon>Pseudodonghicola</taxon>
    </lineage>
</organism>
<gene>
    <name evidence="1" type="ORF">GCM10010961_37120</name>
</gene>